<keyword evidence="2" id="KW-1185">Reference proteome</keyword>
<name>A0A244CUW1_PSEDV</name>
<comment type="caution">
    <text evidence="1">The sequence shown here is derived from an EMBL/GenBank/DDBJ whole genome shotgun (WGS) entry which is preliminary data.</text>
</comment>
<accession>A0A244CUW1</accession>
<evidence type="ECO:0000313" key="1">
    <source>
        <dbReference type="EMBL" id="OUL59226.1"/>
    </source>
</evidence>
<reference evidence="1 2" key="1">
    <citation type="submission" date="2017-02" db="EMBL/GenBank/DDBJ databases">
        <title>Pseudoalteromonas ulvae TC14 Genome.</title>
        <authorList>
            <person name="Molmeret M."/>
        </authorList>
    </citation>
    <scope>NUCLEOTIDE SEQUENCE [LARGE SCALE GENOMIC DNA]</scope>
    <source>
        <strain evidence="1">TC14</strain>
    </source>
</reference>
<evidence type="ECO:0000313" key="2">
    <source>
        <dbReference type="Proteomes" id="UP000194841"/>
    </source>
</evidence>
<protein>
    <submittedName>
        <fullName evidence="1">Uncharacterized protein</fullName>
    </submittedName>
</protein>
<dbReference type="EMBL" id="MWPV01000001">
    <property type="protein sequence ID" value="OUL59226.1"/>
    <property type="molecule type" value="Genomic_DNA"/>
</dbReference>
<proteinExistence type="predicted"/>
<gene>
    <name evidence="1" type="ORF">B1199_02875</name>
</gene>
<dbReference type="Proteomes" id="UP000194841">
    <property type="component" value="Unassembled WGS sequence"/>
</dbReference>
<dbReference type="AlphaFoldDB" id="A0A244CUW1"/>
<organism evidence="1 2">
    <name type="scientific">Pseudoalteromonas ulvae</name>
    <dbReference type="NCBI Taxonomy" id="107327"/>
    <lineage>
        <taxon>Bacteria</taxon>
        <taxon>Pseudomonadati</taxon>
        <taxon>Pseudomonadota</taxon>
        <taxon>Gammaproteobacteria</taxon>
        <taxon>Alteromonadales</taxon>
        <taxon>Pseudoalteromonadaceae</taxon>
        <taxon>Pseudoalteromonas</taxon>
    </lineage>
</organism>
<sequence length="378" mass="44118">MNTLNNETFFAHVTEHHMKVILDTGEHRHLRFKAPHTNNQYFDVITAPNRVIVTGDMHDFIWKSDFLSFSSKHLLAGKSKEFSSKALRNEIAERIEGFCADISDWYEGDEVTEEYSSLEEFEAAFREEVTDYFDSAELDEYRCVSAIESFSSSVIPNCKLFEDFWCDFNADVPTYHYLWCIHAVHFAVKQYRQFKGEWQLYSTGPKASGTYKVRAKDETEFDIVTVKNGEIYDQDNDIVLCINCEWQAIDIEAEQRLDIVNELINQIAAHGRKFFRCDGRVSFVERDSRGKVWFVDSWKGDRIYTHYHGSWKGFSHGGTLRNLVEQFRNYIVRGNRISINHICTKRLDGQSNIWGYSNEEAEKLINAVKHLPIFGVRQ</sequence>